<reference evidence="4 5" key="1">
    <citation type="submission" date="2019-07" db="EMBL/GenBank/DDBJ databases">
        <title>Complete genome of Crassaminicella thermophila SY095.</title>
        <authorList>
            <person name="Li X."/>
        </authorList>
    </citation>
    <scope>NUCLEOTIDE SEQUENCE [LARGE SCALE GENOMIC DNA]</scope>
    <source>
        <strain evidence="4 5">SY095</strain>
    </source>
</reference>
<evidence type="ECO:0000256" key="1">
    <source>
        <dbReference type="ARBA" id="ARBA00004683"/>
    </source>
</evidence>
<dbReference type="GO" id="GO:0042619">
    <property type="term" value="P:poly-hydroxybutyrate biosynthetic process"/>
    <property type="evidence" value="ECO:0007669"/>
    <property type="project" value="UniProtKB-KW"/>
</dbReference>
<dbReference type="OrthoDB" id="617533at2"/>
<sequence length="365" mass="43851">MFFLDAYNNFMGQWVDSQKKVIDMWQESFAPKDEKKDSAKVNNMEEAMKNQMEIFNQWVEMMSDMFTKNISLFGGGPTKEVLDKMMNSANIYSYLYRFWDELNKQATANPTDYVQKVFSKWQNEYIKTFSNHFVSYLPEPTQNIFKESMEIYQMYFDNVKKFSQPWLENAKEFQKLMGTNIYQDKDAFFNYVKLWGENYEKTFGKFFDTPIMGINREYFEKQMESIDSFMKYTNTLSEFSATIFSVGLETMEKIAQDLQNMMQNESHPKTFKEFYEYWWRKNEEAYKNLFQTDDFSSLLAQVVDASVVFKKNYDKLLEQQLAFLPFPTKTDMNSLYKTVYELKKSVRKTRKELNELEKRLKEKGE</sequence>
<keyword evidence="5" id="KW-1185">Reference proteome</keyword>
<protein>
    <recommendedName>
        <fullName evidence="2">Poly(3-hydroxyalkanoate) polymerase subunit PhaE</fullName>
    </recommendedName>
</protein>
<evidence type="ECO:0000313" key="4">
    <source>
        <dbReference type="EMBL" id="QEK12936.1"/>
    </source>
</evidence>
<dbReference type="AlphaFoldDB" id="A0A5C0SGR0"/>
<dbReference type="Proteomes" id="UP000324646">
    <property type="component" value="Chromosome"/>
</dbReference>
<name>A0A5C0SGR0_CRATE</name>
<dbReference type="KEGG" id="crs:FQB35_11705"/>
<dbReference type="RefSeq" id="WP_148810072.1">
    <property type="nucleotide sequence ID" value="NZ_CP042243.1"/>
</dbReference>
<dbReference type="UniPathway" id="UPA00917"/>
<evidence type="ECO:0000256" key="2">
    <source>
        <dbReference type="ARBA" id="ARBA00019066"/>
    </source>
</evidence>
<comment type="pathway">
    <text evidence="1">Biopolymer metabolism; poly-(R)-3-hydroxybutanoate biosynthesis.</text>
</comment>
<proteinExistence type="predicted"/>
<keyword evidence="3" id="KW-0583">PHB biosynthesis</keyword>
<accession>A0A5C0SGR0</accession>
<dbReference type="EMBL" id="CP042243">
    <property type="protein sequence ID" value="QEK12936.1"/>
    <property type="molecule type" value="Genomic_DNA"/>
</dbReference>
<gene>
    <name evidence="4" type="ORF">FQB35_11705</name>
</gene>
<evidence type="ECO:0000313" key="5">
    <source>
        <dbReference type="Proteomes" id="UP000324646"/>
    </source>
</evidence>
<dbReference type="InterPro" id="IPR010123">
    <property type="entry name" value="PHA_synth_III_E"/>
</dbReference>
<dbReference type="Pfam" id="PF09712">
    <property type="entry name" value="PHA_synth_III_E"/>
    <property type="match status" value="1"/>
</dbReference>
<organism evidence="4 5">
    <name type="scientific">Crassaminicella thermophila</name>
    <dbReference type="NCBI Taxonomy" id="2599308"/>
    <lineage>
        <taxon>Bacteria</taxon>
        <taxon>Bacillati</taxon>
        <taxon>Bacillota</taxon>
        <taxon>Clostridia</taxon>
        <taxon>Eubacteriales</taxon>
        <taxon>Clostridiaceae</taxon>
        <taxon>Crassaminicella</taxon>
    </lineage>
</organism>
<evidence type="ECO:0000256" key="3">
    <source>
        <dbReference type="ARBA" id="ARBA00022752"/>
    </source>
</evidence>